<proteinExistence type="inferred from homology"/>
<evidence type="ECO:0000256" key="4">
    <source>
        <dbReference type="ARBA" id="ARBA00023315"/>
    </source>
</evidence>
<keyword evidence="4 7" id="KW-0012">Acyltransferase</keyword>
<dbReference type="CDD" id="cd00751">
    <property type="entry name" value="thiolase"/>
    <property type="match status" value="1"/>
</dbReference>
<dbReference type="InterPro" id="IPR020617">
    <property type="entry name" value="Thiolase_C"/>
</dbReference>
<dbReference type="PANTHER" id="PTHR18919">
    <property type="entry name" value="ACETYL-COA C-ACYLTRANSFERASE"/>
    <property type="match status" value="1"/>
</dbReference>
<comment type="similarity">
    <text evidence="1 7">Belongs to the thiolase-like superfamily. Thiolase family.</text>
</comment>
<dbReference type="EMBL" id="QJJR01000004">
    <property type="protein sequence ID" value="PXW91797.1"/>
    <property type="molecule type" value="Genomic_DNA"/>
</dbReference>
<keyword evidence="11" id="KW-1185">Reference proteome</keyword>
<dbReference type="FunFam" id="3.40.47.10:FF:000010">
    <property type="entry name" value="Acetyl-CoA acetyltransferase (Thiolase)"/>
    <property type="match status" value="1"/>
</dbReference>
<dbReference type="InterPro" id="IPR020616">
    <property type="entry name" value="Thiolase_N"/>
</dbReference>
<dbReference type="InterPro" id="IPR020610">
    <property type="entry name" value="Thiolase_AS"/>
</dbReference>
<dbReference type="PROSITE" id="PS00737">
    <property type="entry name" value="THIOLASE_2"/>
    <property type="match status" value="1"/>
</dbReference>
<reference evidence="10 11" key="1">
    <citation type="submission" date="2018-05" db="EMBL/GenBank/DDBJ databases">
        <title>Genomic Encyclopedia of Type Strains, Phase IV (KMG-IV): sequencing the most valuable type-strain genomes for metagenomic binning, comparative biology and taxonomic classification.</title>
        <authorList>
            <person name="Goeker M."/>
        </authorList>
    </citation>
    <scope>NUCLEOTIDE SEQUENCE [LARGE SCALE GENOMIC DNA]</scope>
    <source>
        <strain evidence="10 11">DSM 22440</strain>
    </source>
</reference>
<accession>A0A2V3WBF5</accession>
<feature type="active site" description="Proton acceptor" evidence="6">
    <location>
        <position position="349"/>
    </location>
</feature>
<dbReference type="PIRSF" id="PIRSF000429">
    <property type="entry name" value="Ac-CoA_Ac_transf"/>
    <property type="match status" value="1"/>
</dbReference>
<evidence type="ECO:0000256" key="3">
    <source>
        <dbReference type="ARBA" id="ARBA00022679"/>
    </source>
</evidence>
<dbReference type="PANTHER" id="PTHR18919:SF107">
    <property type="entry name" value="ACETYL-COA ACETYLTRANSFERASE, CYTOSOLIC"/>
    <property type="match status" value="1"/>
</dbReference>
<gene>
    <name evidence="10" type="ORF">DES38_104232</name>
</gene>
<dbReference type="PROSITE" id="PS00099">
    <property type="entry name" value="THIOLASE_3"/>
    <property type="match status" value="1"/>
</dbReference>
<name>A0A2V3WBF5_9BACI</name>
<dbReference type="Pfam" id="PF00108">
    <property type="entry name" value="Thiolase_N"/>
    <property type="match status" value="1"/>
</dbReference>
<dbReference type="InterPro" id="IPR016039">
    <property type="entry name" value="Thiolase-like"/>
</dbReference>
<comment type="caution">
    <text evidence="10">The sequence shown here is derived from an EMBL/GenBank/DDBJ whole genome shotgun (WGS) entry which is preliminary data.</text>
</comment>
<evidence type="ECO:0000256" key="6">
    <source>
        <dbReference type="PIRSR" id="PIRSR000429-1"/>
    </source>
</evidence>
<feature type="domain" description="Thiolase C-terminal" evidence="9">
    <location>
        <begin position="272"/>
        <end position="392"/>
    </location>
</feature>
<evidence type="ECO:0000256" key="5">
    <source>
        <dbReference type="ARBA" id="ARBA00030755"/>
    </source>
</evidence>
<dbReference type="SUPFAM" id="SSF53901">
    <property type="entry name" value="Thiolase-like"/>
    <property type="match status" value="2"/>
</dbReference>
<evidence type="ECO:0000313" key="10">
    <source>
        <dbReference type="EMBL" id="PXW91797.1"/>
    </source>
</evidence>
<dbReference type="EC" id="2.3.1.9" evidence="2"/>
<feature type="active site" description="Acyl-thioester intermediate" evidence="6">
    <location>
        <position position="88"/>
    </location>
</feature>
<sequence>MEKVVIVSACRTPIGKFGGQLKHTTARTLGAHTVTAALKQAEVSPEYVDTVIFGNVLQAGTGQNVARQIAIDAGIPYHVPAMTINEVCGSGLKAVILGKQQIQLGEAEVVVVGGTENMSRAPHMIDNYRWDKTTENKKFVDAMVHDGLTDAFSSVHMGITAENVANRYQVTREEQDQFAVHSQHKAKHARDSGRFTDEIVPIEVTTESGDQVLFQNDEYIRGEVTIEDLAQLRTPFLEGGTVTAGNASGINDGAAALVLMSKTKAEREGIPYLAEIKADAEMGMDPQYMGYTPYYSTKKLVEKSGIDLAAVDLFEFNEAFAAQSIPVLRDLGIDEDKVNVNGGAIALGHPIGASGSRILVTLIHEMLKRESHSGIASLCVGGGIGISMLIER</sequence>
<dbReference type="InterPro" id="IPR002155">
    <property type="entry name" value="Thiolase"/>
</dbReference>
<evidence type="ECO:0000256" key="7">
    <source>
        <dbReference type="RuleBase" id="RU003557"/>
    </source>
</evidence>
<dbReference type="OrthoDB" id="9764892at2"/>
<dbReference type="InterPro" id="IPR020613">
    <property type="entry name" value="Thiolase_CS"/>
</dbReference>
<dbReference type="Gene3D" id="3.40.47.10">
    <property type="match status" value="2"/>
</dbReference>
<evidence type="ECO:0000256" key="2">
    <source>
        <dbReference type="ARBA" id="ARBA00012705"/>
    </source>
</evidence>
<dbReference type="PROSITE" id="PS00098">
    <property type="entry name" value="THIOLASE_1"/>
    <property type="match status" value="1"/>
</dbReference>
<feature type="active site" description="Proton acceptor" evidence="6">
    <location>
        <position position="379"/>
    </location>
</feature>
<evidence type="ECO:0000313" key="11">
    <source>
        <dbReference type="Proteomes" id="UP000247922"/>
    </source>
</evidence>
<dbReference type="GO" id="GO:0003985">
    <property type="term" value="F:acetyl-CoA C-acetyltransferase activity"/>
    <property type="evidence" value="ECO:0007669"/>
    <property type="project" value="UniProtKB-EC"/>
</dbReference>
<evidence type="ECO:0000256" key="1">
    <source>
        <dbReference type="ARBA" id="ARBA00010982"/>
    </source>
</evidence>
<feature type="domain" description="Thiolase N-terminal" evidence="8">
    <location>
        <begin position="4"/>
        <end position="262"/>
    </location>
</feature>
<evidence type="ECO:0000259" key="8">
    <source>
        <dbReference type="Pfam" id="PF00108"/>
    </source>
</evidence>
<protein>
    <recommendedName>
        <fullName evidence="2">acetyl-CoA C-acetyltransferase</fullName>
        <ecNumber evidence="2">2.3.1.9</ecNumber>
    </recommendedName>
    <alternativeName>
        <fullName evidence="5">Acetoacetyl-CoA thiolase</fullName>
    </alternativeName>
</protein>
<dbReference type="Proteomes" id="UP000247922">
    <property type="component" value="Unassembled WGS sequence"/>
</dbReference>
<dbReference type="AlphaFoldDB" id="A0A2V3WBF5"/>
<organism evidence="10 11">
    <name type="scientific">Streptohalobacillus salinus</name>
    <dbReference type="NCBI Taxonomy" id="621096"/>
    <lineage>
        <taxon>Bacteria</taxon>
        <taxon>Bacillati</taxon>
        <taxon>Bacillota</taxon>
        <taxon>Bacilli</taxon>
        <taxon>Bacillales</taxon>
        <taxon>Bacillaceae</taxon>
        <taxon>Streptohalobacillus</taxon>
    </lineage>
</organism>
<dbReference type="RefSeq" id="WP_110251090.1">
    <property type="nucleotide sequence ID" value="NZ_QJJR01000004.1"/>
</dbReference>
<dbReference type="NCBIfam" id="TIGR01930">
    <property type="entry name" value="AcCoA-C-Actrans"/>
    <property type="match status" value="1"/>
</dbReference>
<dbReference type="Pfam" id="PF02803">
    <property type="entry name" value="Thiolase_C"/>
    <property type="match status" value="1"/>
</dbReference>
<dbReference type="InterPro" id="IPR020615">
    <property type="entry name" value="Thiolase_acyl_enz_int_AS"/>
</dbReference>
<evidence type="ECO:0000259" key="9">
    <source>
        <dbReference type="Pfam" id="PF02803"/>
    </source>
</evidence>
<keyword evidence="3 7" id="KW-0808">Transferase</keyword>